<dbReference type="Pfam" id="PF13365">
    <property type="entry name" value="Trypsin_2"/>
    <property type="match status" value="1"/>
</dbReference>
<dbReference type="Gene3D" id="2.40.10.120">
    <property type="match status" value="1"/>
</dbReference>
<feature type="binding site" evidence="8">
    <location>
        <begin position="219"/>
        <end position="221"/>
    </location>
    <ligand>
        <name>substrate</name>
    </ligand>
</feature>
<dbReference type="InterPro" id="IPR036034">
    <property type="entry name" value="PDZ_sf"/>
</dbReference>
<dbReference type="CDD" id="cd10839">
    <property type="entry name" value="cpPDZ1_DegP-like"/>
    <property type="match status" value="1"/>
</dbReference>
<evidence type="ECO:0000256" key="3">
    <source>
        <dbReference type="ARBA" id="ARBA00022729"/>
    </source>
</evidence>
<dbReference type="PANTHER" id="PTHR22939:SF129">
    <property type="entry name" value="SERINE PROTEASE HTRA2, MITOCHONDRIAL"/>
    <property type="match status" value="1"/>
</dbReference>
<feature type="binding site" evidence="8">
    <location>
        <position position="147"/>
    </location>
    <ligand>
        <name>substrate</name>
    </ligand>
</feature>
<keyword evidence="11" id="KW-1185">Reference proteome</keyword>
<evidence type="ECO:0000259" key="9">
    <source>
        <dbReference type="PROSITE" id="PS50106"/>
    </source>
</evidence>
<dbReference type="RefSeq" id="WP_108387361.1">
    <property type="nucleotide sequence ID" value="NZ_QBUD01000010.1"/>
</dbReference>
<feature type="binding site" evidence="8">
    <location>
        <position position="117"/>
    </location>
    <ligand>
        <name>substrate</name>
    </ligand>
</feature>
<evidence type="ECO:0000313" key="11">
    <source>
        <dbReference type="Proteomes" id="UP000244523"/>
    </source>
</evidence>
<feature type="active site" description="Charge relay system" evidence="7">
    <location>
        <position position="147"/>
    </location>
</feature>
<dbReference type="GO" id="GO:0004252">
    <property type="term" value="F:serine-type endopeptidase activity"/>
    <property type="evidence" value="ECO:0007669"/>
    <property type="project" value="InterPro"/>
</dbReference>
<evidence type="ECO:0000256" key="5">
    <source>
        <dbReference type="ARBA" id="ARBA00022801"/>
    </source>
</evidence>
<protein>
    <submittedName>
        <fullName evidence="10">Serine protease Do/serine protease DegQ</fullName>
    </submittedName>
</protein>
<dbReference type="Gene3D" id="2.30.42.10">
    <property type="match status" value="2"/>
</dbReference>
<evidence type="ECO:0000256" key="4">
    <source>
        <dbReference type="ARBA" id="ARBA00022737"/>
    </source>
</evidence>
<evidence type="ECO:0000256" key="7">
    <source>
        <dbReference type="PIRSR" id="PIRSR611782-1"/>
    </source>
</evidence>
<keyword evidence="3" id="KW-0732">Signal</keyword>
<keyword evidence="5" id="KW-0378">Hydrolase</keyword>
<dbReference type="AlphaFoldDB" id="A0A2T6KC69"/>
<feature type="active site" description="Charge relay system" evidence="7">
    <location>
        <position position="221"/>
    </location>
</feature>
<feature type="domain" description="PDZ" evidence="9">
    <location>
        <begin position="265"/>
        <end position="356"/>
    </location>
</feature>
<keyword evidence="6" id="KW-0720">Serine protease</keyword>
<dbReference type="InterPro" id="IPR009003">
    <property type="entry name" value="Peptidase_S1_PA"/>
</dbReference>
<evidence type="ECO:0000313" key="10">
    <source>
        <dbReference type="EMBL" id="PUB12436.1"/>
    </source>
</evidence>
<feature type="active site" description="Charge relay system" evidence="7">
    <location>
        <position position="117"/>
    </location>
</feature>
<dbReference type="PRINTS" id="PR00834">
    <property type="entry name" value="PROTEASES2C"/>
</dbReference>
<dbReference type="InterPro" id="IPR001478">
    <property type="entry name" value="PDZ"/>
</dbReference>
<dbReference type="EMBL" id="QBUD01000010">
    <property type="protein sequence ID" value="PUB12436.1"/>
    <property type="molecule type" value="Genomic_DNA"/>
</dbReference>
<dbReference type="GO" id="GO:0006508">
    <property type="term" value="P:proteolysis"/>
    <property type="evidence" value="ECO:0007669"/>
    <property type="project" value="UniProtKB-KW"/>
</dbReference>
<accession>A0A2T6KC69</accession>
<evidence type="ECO:0000256" key="6">
    <source>
        <dbReference type="ARBA" id="ARBA00022825"/>
    </source>
</evidence>
<proteinExistence type="inferred from homology"/>
<feature type="binding site" evidence="8">
    <location>
        <begin position="237"/>
        <end position="241"/>
    </location>
    <ligand>
        <name>substrate</name>
    </ligand>
</feature>
<dbReference type="OrthoDB" id="9758917at2"/>
<evidence type="ECO:0000256" key="8">
    <source>
        <dbReference type="PIRSR" id="PIRSR611782-2"/>
    </source>
</evidence>
<gene>
    <name evidence="10" type="ORF">C8N45_11075</name>
</gene>
<dbReference type="Pfam" id="PF13180">
    <property type="entry name" value="PDZ_2"/>
    <property type="match status" value="1"/>
</dbReference>
<dbReference type="InterPro" id="IPR011782">
    <property type="entry name" value="Pept_S1C_Do"/>
</dbReference>
<dbReference type="PROSITE" id="PS50106">
    <property type="entry name" value="PDZ"/>
    <property type="match status" value="2"/>
</dbReference>
<evidence type="ECO:0000256" key="1">
    <source>
        <dbReference type="ARBA" id="ARBA00010541"/>
    </source>
</evidence>
<evidence type="ECO:0000256" key="2">
    <source>
        <dbReference type="ARBA" id="ARBA00022670"/>
    </source>
</evidence>
<dbReference type="InterPro" id="IPR001940">
    <property type="entry name" value="Peptidase_S1C"/>
</dbReference>
<dbReference type="NCBIfam" id="TIGR02037">
    <property type="entry name" value="degP_htrA_DO"/>
    <property type="match status" value="1"/>
</dbReference>
<sequence>MTPSASQLGRTLAAICIFVLTYATPIAAQPLERPLYLNDDGLPTLAPLLSEVTPAVVNISVESHQSVEMNPLFNDPFFRRFFDMQPMPQQPEERQRMSSGSGVIIDAQEGYILTNHHVIENGDRIVVTLKNRQSFDAELVGSDPGTDIALVKIDADGLTALELGDSDRLQVGDYVLAIGNPFGLGQTVTSGIVSALGRSGLNIEGYEDFIQTDASINPGNSGGALVTLDGRLIGINTAIIAPSGGNVGIGFAVPANMADAVFDQLVEFGEVQRGQLGVTVQDFTPDLADALGIETGVGAIVTQVQPDSAAERAGLQPGDLIVSVDGRAVAGSADLRSQIGLKRLGRRVEIEIIRDGAPMTLEAILSRGARSMASADENSLGRLSGAQLRNMEPGDPLYGQVSGVLVARLDPGSRAAGSGLEAGDIILAVNQVPVTSVAALRAQLEQTSGVLALTVQRGSARIFLVLR</sequence>
<feature type="domain" description="PDZ" evidence="9">
    <location>
        <begin position="372"/>
        <end position="459"/>
    </location>
</feature>
<dbReference type="Proteomes" id="UP000244523">
    <property type="component" value="Unassembled WGS sequence"/>
</dbReference>
<comment type="similarity">
    <text evidence="1">Belongs to the peptidase S1C family.</text>
</comment>
<dbReference type="PANTHER" id="PTHR22939">
    <property type="entry name" value="SERINE PROTEASE FAMILY S1C HTRA-RELATED"/>
    <property type="match status" value="1"/>
</dbReference>
<comment type="caution">
    <text evidence="10">The sequence shown here is derived from an EMBL/GenBank/DDBJ whole genome shotgun (WGS) entry which is preliminary data.</text>
</comment>
<feature type="binding site" evidence="8">
    <location>
        <position position="62"/>
    </location>
    <ligand>
        <name>substrate</name>
    </ligand>
</feature>
<dbReference type="SUPFAM" id="SSF50156">
    <property type="entry name" value="PDZ domain-like"/>
    <property type="match status" value="2"/>
</dbReference>
<name>A0A2T6KC69_9RHOB</name>
<keyword evidence="2 10" id="KW-0645">Protease</keyword>
<keyword evidence="4" id="KW-0677">Repeat</keyword>
<dbReference type="SMART" id="SM00228">
    <property type="entry name" value="PDZ"/>
    <property type="match status" value="2"/>
</dbReference>
<dbReference type="SUPFAM" id="SSF50494">
    <property type="entry name" value="Trypsin-like serine proteases"/>
    <property type="match status" value="1"/>
</dbReference>
<reference evidence="10 11" key="1">
    <citation type="submission" date="2018-04" db="EMBL/GenBank/DDBJ databases">
        <title>Genomic Encyclopedia of Archaeal and Bacterial Type Strains, Phase II (KMG-II): from individual species to whole genera.</title>
        <authorList>
            <person name="Goeker M."/>
        </authorList>
    </citation>
    <scope>NUCLEOTIDE SEQUENCE [LARGE SCALE GENOMIC DNA]</scope>
    <source>
        <strain evidence="10 11">DSM 29955</strain>
    </source>
</reference>
<dbReference type="Pfam" id="PF00595">
    <property type="entry name" value="PDZ"/>
    <property type="match status" value="1"/>
</dbReference>
<organism evidence="10 11">
    <name type="scientific">Yoonia sediminilitoris</name>
    <dbReference type="NCBI Taxonomy" id="1286148"/>
    <lineage>
        <taxon>Bacteria</taxon>
        <taxon>Pseudomonadati</taxon>
        <taxon>Pseudomonadota</taxon>
        <taxon>Alphaproteobacteria</taxon>
        <taxon>Rhodobacterales</taxon>
        <taxon>Paracoccaceae</taxon>
        <taxon>Yoonia</taxon>
    </lineage>
</organism>